<dbReference type="EMBL" id="BGZK01000128">
    <property type="protein sequence ID" value="GBP21379.1"/>
    <property type="molecule type" value="Genomic_DNA"/>
</dbReference>
<evidence type="ECO:0000313" key="2">
    <source>
        <dbReference type="Proteomes" id="UP000299102"/>
    </source>
</evidence>
<keyword evidence="2" id="KW-1185">Reference proteome</keyword>
<sequence>MLEKKIKARSARAGGAAPLKHRRRNCAALCRCRRSPDPAWGAKANVNKTWRRGDVGHLRDMLAHFIPNVFFFRY</sequence>
<organism evidence="1 2">
    <name type="scientific">Eumeta variegata</name>
    <name type="common">Bagworm moth</name>
    <name type="synonym">Eumeta japonica</name>
    <dbReference type="NCBI Taxonomy" id="151549"/>
    <lineage>
        <taxon>Eukaryota</taxon>
        <taxon>Metazoa</taxon>
        <taxon>Ecdysozoa</taxon>
        <taxon>Arthropoda</taxon>
        <taxon>Hexapoda</taxon>
        <taxon>Insecta</taxon>
        <taxon>Pterygota</taxon>
        <taxon>Neoptera</taxon>
        <taxon>Endopterygota</taxon>
        <taxon>Lepidoptera</taxon>
        <taxon>Glossata</taxon>
        <taxon>Ditrysia</taxon>
        <taxon>Tineoidea</taxon>
        <taxon>Psychidae</taxon>
        <taxon>Oiketicinae</taxon>
        <taxon>Eumeta</taxon>
    </lineage>
</organism>
<protein>
    <submittedName>
        <fullName evidence="1">Uncharacterized protein</fullName>
    </submittedName>
</protein>
<gene>
    <name evidence="1" type="ORF">EVAR_11978_1</name>
</gene>
<dbReference type="AlphaFoldDB" id="A0A4C1U501"/>
<evidence type="ECO:0000313" key="1">
    <source>
        <dbReference type="EMBL" id="GBP21379.1"/>
    </source>
</evidence>
<comment type="caution">
    <text evidence="1">The sequence shown here is derived from an EMBL/GenBank/DDBJ whole genome shotgun (WGS) entry which is preliminary data.</text>
</comment>
<dbReference type="Proteomes" id="UP000299102">
    <property type="component" value="Unassembled WGS sequence"/>
</dbReference>
<proteinExistence type="predicted"/>
<accession>A0A4C1U501</accession>
<name>A0A4C1U501_EUMVA</name>
<reference evidence="1 2" key="1">
    <citation type="journal article" date="2019" name="Commun. Biol.">
        <title>The bagworm genome reveals a unique fibroin gene that provides high tensile strength.</title>
        <authorList>
            <person name="Kono N."/>
            <person name="Nakamura H."/>
            <person name="Ohtoshi R."/>
            <person name="Tomita M."/>
            <person name="Numata K."/>
            <person name="Arakawa K."/>
        </authorList>
    </citation>
    <scope>NUCLEOTIDE SEQUENCE [LARGE SCALE GENOMIC DNA]</scope>
</reference>